<dbReference type="Gene3D" id="3.40.50.1820">
    <property type="entry name" value="alpha/beta hydrolase"/>
    <property type="match status" value="1"/>
</dbReference>
<dbReference type="PANTHER" id="PTHR43798">
    <property type="entry name" value="MONOACYLGLYCEROL LIPASE"/>
    <property type="match status" value="1"/>
</dbReference>
<dbReference type="RefSeq" id="WP_108383980.1">
    <property type="nucleotide sequence ID" value="NZ_CP028858.1"/>
</dbReference>
<evidence type="ECO:0000313" key="3">
    <source>
        <dbReference type="Proteomes" id="UP000244727"/>
    </source>
</evidence>
<dbReference type="Proteomes" id="UP000244727">
    <property type="component" value="Chromosome"/>
</dbReference>
<dbReference type="InterPro" id="IPR000073">
    <property type="entry name" value="AB_hydrolase_1"/>
</dbReference>
<dbReference type="EMBL" id="CP028858">
    <property type="protein sequence ID" value="AWB28532.1"/>
    <property type="molecule type" value="Genomic_DNA"/>
</dbReference>
<keyword evidence="3" id="KW-1185">Reference proteome</keyword>
<evidence type="ECO:0000313" key="2">
    <source>
        <dbReference type="EMBL" id="AWB28532.1"/>
    </source>
</evidence>
<dbReference type="PANTHER" id="PTHR43798:SF33">
    <property type="entry name" value="HYDROLASE, PUTATIVE (AFU_ORTHOLOGUE AFUA_2G14860)-RELATED"/>
    <property type="match status" value="1"/>
</dbReference>
<organism evidence="2 3">
    <name type="scientific">Halococcoides cellulosivorans</name>
    <dbReference type="NCBI Taxonomy" id="1679096"/>
    <lineage>
        <taxon>Archaea</taxon>
        <taxon>Methanobacteriati</taxon>
        <taxon>Methanobacteriota</taxon>
        <taxon>Stenosarchaea group</taxon>
        <taxon>Halobacteria</taxon>
        <taxon>Halobacteriales</taxon>
        <taxon>Haloarculaceae</taxon>
        <taxon>Halococcoides</taxon>
    </lineage>
</organism>
<name>A0A2R4X407_9EURY</name>
<protein>
    <submittedName>
        <fullName evidence="2">Alpha/beta hydrolase</fullName>
    </submittedName>
</protein>
<dbReference type="InterPro" id="IPR029058">
    <property type="entry name" value="AB_hydrolase_fold"/>
</dbReference>
<dbReference type="SUPFAM" id="SSF53474">
    <property type="entry name" value="alpha/beta-Hydrolases"/>
    <property type="match status" value="1"/>
</dbReference>
<dbReference type="GO" id="GO:0016787">
    <property type="term" value="F:hydrolase activity"/>
    <property type="evidence" value="ECO:0007669"/>
    <property type="project" value="UniProtKB-KW"/>
</dbReference>
<dbReference type="Pfam" id="PF00561">
    <property type="entry name" value="Abhydrolase_1"/>
    <property type="match status" value="1"/>
</dbReference>
<proteinExistence type="predicted"/>
<dbReference type="KEGG" id="harc:HARCEL1_13000"/>
<dbReference type="AlphaFoldDB" id="A0A2R4X407"/>
<feature type="domain" description="AB hydrolase-1" evidence="1">
    <location>
        <begin position="51"/>
        <end position="150"/>
    </location>
</feature>
<sequence>MSVYRTDSGRDTLLSCYDAALDDLSLDVSERTVSTRHGDTHLLCAGPDAAPPVLVVHGANATNPMTLSWVAGLADDYRLIAPDVIGQPGYSATTRPDPRGDAFGEWIVDLFDAVGVTSAPAIGVSYGAGILLRTAAVAPDRLDRAALVVPAGFGTGSMVGMASLGASSLTYCFSGNGFALDHALGRLMTDPDGDPIARETVAASLRHVNLETRFPEATAADIAGFDAPVALFLASEDPFFPPSSVASRARERLTNLVGVTTLDGESHILSAAARERVCREIAAFVDG</sequence>
<reference evidence="2 3" key="1">
    <citation type="submission" date="2018-04" db="EMBL/GenBank/DDBJ databases">
        <title>Halococcoides cellulosivorans gen. nov., sp. nov., an extremely halophilic cellulose-utilizing haloarchaeon from hypersaline lakes.</title>
        <authorList>
            <person name="Sorokin D.Y."/>
            <person name="Toshchakov S.V."/>
            <person name="Samarov N.I."/>
            <person name="Korzhenkov A."/>
            <person name="Kublanov I.V."/>
        </authorList>
    </citation>
    <scope>NUCLEOTIDE SEQUENCE [LARGE SCALE GENOMIC DNA]</scope>
    <source>
        <strain evidence="2 3">HArcel1</strain>
    </source>
</reference>
<dbReference type="GeneID" id="36513441"/>
<dbReference type="GO" id="GO:0016020">
    <property type="term" value="C:membrane"/>
    <property type="evidence" value="ECO:0007669"/>
    <property type="project" value="TreeGrafter"/>
</dbReference>
<gene>
    <name evidence="2" type="ORF">HARCEL1_13000</name>
</gene>
<accession>A0A2R4X407</accession>
<evidence type="ECO:0000259" key="1">
    <source>
        <dbReference type="Pfam" id="PF00561"/>
    </source>
</evidence>
<dbReference type="InterPro" id="IPR050266">
    <property type="entry name" value="AB_hydrolase_sf"/>
</dbReference>
<keyword evidence="2" id="KW-0378">Hydrolase</keyword>